<feature type="domain" description="Minor tail protein gp31 C-terminal" evidence="2">
    <location>
        <begin position="284"/>
        <end position="307"/>
    </location>
</feature>
<feature type="region of interest" description="Disordered" evidence="1">
    <location>
        <begin position="158"/>
        <end position="199"/>
    </location>
</feature>
<keyword evidence="3" id="KW-0176">Collagen</keyword>
<organism evidence="3 4">
    <name type="scientific">Methanobrevibacter thaueri</name>
    <dbReference type="NCBI Taxonomy" id="190975"/>
    <lineage>
        <taxon>Archaea</taxon>
        <taxon>Methanobacteriati</taxon>
        <taxon>Methanobacteriota</taxon>
        <taxon>Methanomada group</taxon>
        <taxon>Methanobacteria</taxon>
        <taxon>Methanobacteriales</taxon>
        <taxon>Methanobacteriaceae</taxon>
        <taxon>Methanobrevibacter</taxon>
    </lineage>
</organism>
<dbReference type="InterPro" id="IPR050149">
    <property type="entry name" value="Collagen_superfamily"/>
</dbReference>
<gene>
    <name evidence="3" type="ORF">MBBTH_18350</name>
</gene>
<feature type="compositionally biased region" description="Basic and acidic residues" evidence="1">
    <location>
        <begin position="54"/>
        <end position="84"/>
    </location>
</feature>
<dbReference type="GO" id="GO:0005615">
    <property type="term" value="C:extracellular space"/>
    <property type="evidence" value="ECO:0007669"/>
    <property type="project" value="TreeGrafter"/>
</dbReference>
<dbReference type="GO" id="GO:0031012">
    <property type="term" value="C:extracellular matrix"/>
    <property type="evidence" value="ECO:0007669"/>
    <property type="project" value="TreeGrafter"/>
</dbReference>
<evidence type="ECO:0000256" key="1">
    <source>
        <dbReference type="SAM" id="MobiDB-lite"/>
    </source>
</evidence>
<evidence type="ECO:0000313" key="4">
    <source>
        <dbReference type="Proteomes" id="UP000251717"/>
    </source>
</evidence>
<dbReference type="PANTHER" id="PTHR24023">
    <property type="entry name" value="COLLAGEN ALPHA"/>
    <property type="match status" value="1"/>
</dbReference>
<accession>A0A315XL53</accession>
<comment type="caution">
    <text evidence="3">The sequence shown here is derived from an EMBL/GenBank/DDBJ whole genome shotgun (WGS) entry which is preliminary data.</text>
</comment>
<dbReference type="Pfam" id="PF24243">
    <property type="entry name" value="Phage_tail_C"/>
    <property type="match status" value="1"/>
</dbReference>
<dbReference type="InterPro" id="IPR008160">
    <property type="entry name" value="Collagen"/>
</dbReference>
<sequence length="310" mass="31781">MADKEWITIGRVVGDTGEKGDTGDAFTYEDFTPEQLAGLKGETGDTGPAGPKGDTGDKGETGAKGDKGDKGETGATGEKGDTGPKGDTGNTGATGDTGPAGATGDTGATGTATTIKGSYNTYHELIAAHPTGNQGDSYIVNGSLYVWNGNDWENIGNIKGEKGDTGSTGPKGDIGATGPKGDTGDTGATGATGQGSDEEAGWKLPVDQILTTTTLPTGVSAGYRVAICTSSVMAIKEYNGTSWETESLDPYSVIPLKHSGSIQMYLAKSTGPVYMGVEYGVFGKFRFMTQAAYDALSSYDNDTIYFVRSS</sequence>
<dbReference type="AlphaFoldDB" id="A0A315XL53"/>
<evidence type="ECO:0000259" key="2">
    <source>
        <dbReference type="Pfam" id="PF24243"/>
    </source>
</evidence>
<dbReference type="GO" id="GO:0030198">
    <property type="term" value="P:extracellular matrix organization"/>
    <property type="evidence" value="ECO:0007669"/>
    <property type="project" value="TreeGrafter"/>
</dbReference>
<protein>
    <submittedName>
        <fullName evidence="3">Collagen triple helix repeat</fullName>
    </submittedName>
</protein>
<feature type="compositionally biased region" description="Low complexity" evidence="1">
    <location>
        <begin position="176"/>
        <end position="195"/>
    </location>
</feature>
<keyword evidence="4" id="KW-1185">Reference proteome</keyword>
<dbReference type="RefSeq" id="WP_133241956.1">
    <property type="nucleotide sequence ID" value="NZ_MZGS01000028.1"/>
</dbReference>
<proteinExistence type="predicted"/>
<dbReference type="EMBL" id="MZGS01000028">
    <property type="protein sequence ID" value="PWB85236.1"/>
    <property type="molecule type" value="Genomic_DNA"/>
</dbReference>
<dbReference type="PANTHER" id="PTHR24023:SF1095">
    <property type="entry name" value="EGF-LIKE DOMAIN-CONTAINING PROTEIN"/>
    <property type="match status" value="1"/>
</dbReference>
<name>A0A315XL53_9EURY</name>
<feature type="region of interest" description="Disordered" evidence="1">
    <location>
        <begin position="1"/>
        <end position="109"/>
    </location>
</feature>
<reference evidence="3 4" key="1">
    <citation type="submission" date="2017-03" db="EMBL/GenBank/DDBJ databases">
        <title>Genome sequence of Methanobrevibacter thaueri.</title>
        <authorList>
            <person name="Poehlein A."/>
            <person name="Seedorf H."/>
            <person name="Daniel R."/>
        </authorList>
    </citation>
    <scope>NUCLEOTIDE SEQUENCE [LARGE SCALE GENOMIC DNA]</scope>
    <source>
        <strain evidence="3 4">DSM 11995</strain>
    </source>
</reference>
<dbReference type="Proteomes" id="UP000251717">
    <property type="component" value="Unassembled WGS sequence"/>
</dbReference>
<dbReference type="GO" id="GO:0030020">
    <property type="term" value="F:extracellular matrix structural constituent conferring tensile strength"/>
    <property type="evidence" value="ECO:0007669"/>
    <property type="project" value="TreeGrafter"/>
</dbReference>
<evidence type="ECO:0000313" key="3">
    <source>
        <dbReference type="EMBL" id="PWB85236.1"/>
    </source>
</evidence>
<feature type="compositionally biased region" description="Low complexity" evidence="1">
    <location>
        <begin position="87"/>
        <end position="109"/>
    </location>
</feature>
<dbReference type="Pfam" id="PF01391">
    <property type="entry name" value="Collagen"/>
    <property type="match status" value="1"/>
</dbReference>
<dbReference type="InterPro" id="IPR056923">
    <property type="entry name" value="Minor_tail_gp31_C"/>
</dbReference>